<dbReference type="Proteomes" id="UP001165089">
    <property type="component" value="Unassembled WGS sequence"/>
</dbReference>
<keyword evidence="1" id="KW-0732">Signal</keyword>
<proteinExistence type="predicted"/>
<feature type="chain" id="PRO_5046495676" description="Peptidase C-terminal archaeal/bacterial domain-containing protein" evidence="1">
    <location>
        <begin position="32"/>
        <end position="560"/>
    </location>
</feature>
<dbReference type="RefSeq" id="WP_285724045.1">
    <property type="nucleotide sequence ID" value="NZ_BSDD01000002.1"/>
</dbReference>
<evidence type="ECO:0008006" key="4">
    <source>
        <dbReference type="Google" id="ProtNLM"/>
    </source>
</evidence>
<organism evidence="2 3">
    <name type="scientific">Geothrix rubra</name>
    <dbReference type="NCBI Taxonomy" id="2927977"/>
    <lineage>
        <taxon>Bacteria</taxon>
        <taxon>Pseudomonadati</taxon>
        <taxon>Acidobacteriota</taxon>
        <taxon>Holophagae</taxon>
        <taxon>Holophagales</taxon>
        <taxon>Holophagaceae</taxon>
        <taxon>Geothrix</taxon>
    </lineage>
</organism>
<evidence type="ECO:0000313" key="3">
    <source>
        <dbReference type="Proteomes" id="UP001165089"/>
    </source>
</evidence>
<name>A0ABQ5Q641_9BACT</name>
<accession>A0ABQ5Q641</accession>
<reference evidence="2 3" key="1">
    <citation type="journal article" date="2023" name="Antonie Van Leeuwenhoek">
        <title>Mesoterricola silvestris gen. nov., sp. nov., Mesoterricola sediminis sp. nov., Geothrix oryzae sp. nov., Geothrix edaphica sp. nov., Geothrix rubra sp. nov., and Geothrix limicola sp. nov., six novel members of Acidobacteriota isolated from soils.</title>
        <authorList>
            <person name="Itoh H."/>
            <person name="Sugisawa Y."/>
            <person name="Mise K."/>
            <person name="Xu Z."/>
            <person name="Kuniyasu M."/>
            <person name="Ushijima N."/>
            <person name="Kawano K."/>
            <person name="Kobayashi E."/>
            <person name="Shiratori Y."/>
            <person name="Masuda Y."/>
            <person name="Senoo K."/>
        </authorList>
    </citation>
    <scope>NUCLEOTIDE SEQUENCE [LARGE SCALE GENOMIC DNA]</scope>
    <source>
        <strain evidence="2 3">Red803</strain>
    </source>
</reference>
<gene>
    <name evidence="2" type="ORF">GETHPA_14180</name>
</gene>
<keyword evidence="3" id="KW-1185">Reference proteome</keyword>
<feature type="signal peptide" evidence="1">
    <location>
        <begin position="1"/>
        <end position="31"/>
    </location>
</feature>
<sequence length="560" mass="59248">MPIRTWRFALALLAVAGLTACGGGSSTSSDAQITIQAQFEKVALTPTGFGATTTLPARYCYAEVCDASTGAVLAADYLGSAGTGTTYVARGSQVYVNVYARYQVPSADPNSFFLRGSVKNSPLYVTQPTIGSGAFGNIPDWYVTSNTFTANQDGTLTVTALASNRIAGAFNIADQAVTFATAVRDMDGTGTLRLPNLHTFWTTSLNPADQTRTYPEVTWASATSILTSSSGRALFSHQVEGLGTGAANTETDEWDDGVLQETFARLLFADYSYKPDGSSALSLLRRDNDNRYVSRYTPSESTAAFVAGFSDFLSAAARNTPQILDSYVDGSGVARVDAFDLASHAMVSAANKGAFTRGSIAVSLWGMWKNDLGGGQAGLHTLWQAVTSSTAYADGTGEYEQATLGCYPSYLLGVANRVTSPTWNAILGELALEAVPDPSPAYFNTNALWLTVGVPFSGSGSLQTYDASQARYYDWNQSQAYRFTHLGGARTITLTPTGGQDFFVELLGPGGLWASNTDSTLAGQTRTLSLSNLPAGVYAVRVRAGYTSATGTYGYTISIN</sequence>
<dbReference type="PROSITE" id="PS51257">
    <property type="entry name" value="PROKAR_LIPOPROTEIN"/>
    <property type="match status" value="1"/>
</dbReference>
<dbReference type="EMBL" id="BSDD01000002">
    <property type="protein sequence ID" value="GLH69885.1"/>
    <property type="molecule type" value="Genomic_DNA"/>
</dbReference>
<comment type="caution">
    <text evidence="2">The sequence shown here is derived from an EMBL/GenBank/DDBJ whole genome shotgun (WGS) entry which is preliminary data.</text>
</comment>
<evidence type="ECO:0000256" key="1">
    <source>
        <dbReference type="SAM" id="SignalP"/>
    </source>
</evidence>
<protein>
    <recommendedName>
        <fullName evidence="4">Peptidase C-terminal archaeal/bacterial domain-containing protein</fullName>
    </recommendedName>
</protein>
<evidence type="ECO:0000313" key="2">
    <source>
        <dbReference type="EMBL" id="GLH69885.1"/>
    </source>
</evidence>
<dbReference type="Gene3D" id="2.60.120.380">
    <property type="match status" value="1"/>
</dbReference>